<accession>A0A2T7PIL6</accession>
<proteinExistence type="predicted"/>
<reference evidence="1 2" key="1">
    <citation type="submission" date="2018-04" db="EMBL/GenBank/DDBJ databases">
        <title>The genome of golden apple snail Pomacea canaliculata provides insight into stress tolerance and invasive adaptation.</title>
        <authorList>
            <person name="Liu C."/>
            <person name="Liu B."/>
            <person name="Ren Y."/>
            <person name="Zhang Y."/>
            <person name="Wang H."/>
            <person name="Li S."/>
            <person name="Jiang F."/>
            <person name="Yin L."/>
            <person name="Zhang G."/>
            <person name="Qian W."/>
            <person name="Fan W."/>
        </authorList>
    </citation>
    <scope>NUCLEOTIDE SEQUENCE [LARGE SCALE GENOMIC DNA]</scope>
    <source>
        <strain evidence="1">SZHN2017</strain>
        <tissue evidence="1">Muscle</tissue>
    </source>
</reference>
<gene>
    <name evidence="1" type="ORF">C0Q70_04512</name>
</gene>
<dbReference type="Proteomes" id="UP000245119">
    <property type="component" value="Linkage Group LG3"/>
</dbReference>
<keyword evidence="2" id="KW-1185">Reference proteome</keyword>
<dbReference type="AlphaFoldDB" id="A0A2T7PIL6"/>
<name>A0A2T7PIL6_POMCA</name>
<comment type="caution">
    <text evidence="1">The sequence shown here is derived from an EMBL/GenBank/DDBJ whole genome shotgun (WGS) entry which is preliminary data.</text>
</comment>
<evidence type="ECO:0000313" key="2">
    <source>
        <dbReference type="Proteomes" id="UP000245119"/>
    </source>
</evidence>
<dbReference type="EMBL" id="PZQS01000003">
    <property type="protein sequence ID" value="PVD33259.1"/>
    <property type="molecule type" value="Genomic_DNA"/>
</dbReference>
<protein>
    <submittedName>
        <fullName evidence="1">Uncharacterized protein</fullName>
    </submittedName>
</protein>
<sequence length="197" mass="22134">MYTRGSGWLQETRGQSPAPAPLLLSLTAQFRLCSRMRLEYSRNPRDHNRRSLCFFPLKKFLCGGKSKKGEGKGHERVRENVMHERGGCWCREGVGWDQGPSHCKTSSASLLIRCWGQKVGRTCTTVAVIAECKTSVYHRQLLTAFPLHSPPHTHHCSRFTTFSLLKTEHSREALGDSKAVVGTSNNEHRHISACSKS</sequence>
<evidence type="ECO:0000313" key="1">
    <source>
        <dbReference type="EMBL" id="PVD33259.1"/>
    </source>
</evidence>
<organism evidence="1 2">
    <name type="scientific">Pomacea canaliculata</name>
    <name type="common">Golden apple snail</name>
    <dbReference type="NCBI Taxonomy" id="400727"/>
    <lineage>
        <taxon>Eukaryota</taxon>
        <taxon>Metazoa</taxon>
        <taxon>Spiralia</taxon>
        <taxon>Lophotrochozoa</taxon>
        <taxon>Mollusca</taxon>
        <taxon>Gastropoda</taxon>
        <taxon>Caenogastropoda</taxon>
        <taxon>Architaenioglossa</taxon>
        <taxon>Ampullarioidea</taxon>
        <taxon>Ampullariidae</taxon>
        <taxon>Pomacea</taxon>
    </lineage>
</organism>